<evidence type="ECO:0000256" key="4">
    <source>
        <dbReference type="ARBA" id="ARBA00022630"/>
    </source>
</evidence>
<dbReference type="InterPro" id="IPR003374">
    <property type="entry name" value="ApbE-like_sf"/>
</dbReference>
<gene>
    <name evidence="12" type="primary">nosX</name>
    <name evidence="12" type="ORF">GCM10011358_27160</name>
</gene>
<keyword evidence="6 11" id="KW-0479">Metal-binding</keyword>
<evidence type="ECO:0000256" key="10">
    <source>
        <dbReference type="ARBA" id="ARBA00048540"/>
    </source>
</evidence>
<keyword evidence="7 11" id="KW-0274">FAD</keyword>
<proteinExistence type="inferred from homology"/>
<dbReference type="PIRSF" id="PIRSF006268">
    <property type="entry name" value="ApbE"/>
    <property type="match status" value="1"/>
</dbReference>
<dbReference type="PANTHER" id="PTHR30040:SF2">
    <property type="entry name" value="FAD:PROTEIN FMN TRANSFERASE"/>
    <property type="match status" value="1"/>
</dbReference>
<keyword evidence="8 11" id="KW-0460">Magnesium</keyword>
<evidence type="ECO:0000256" key="8">
    <source>
        <dbReference type="ARBA" id="ARBA00022842"/>
    </source>
</evidence>
<sequence>MSSRPPLSRRRALRILAAGVSIPLGVLALRRVRGQPQPVQWHGEALGAVAHMTLWHPDPGVAKRAMLRMQAEIARLEAVFSLHRPESELSRLNRDGRIGTPSRDLFDVFDQSRRIAEASGGAFDPTIQPLWRLYAETARSGAAPDPARLAAALRAVDHTRVSASRRAIRFDRPGMSASLNGIAQGYVTDRITDLLGNEGFENAVIELGETRALGHAPDGTAFTIGLVDPLQPHRTSRSVALADASLSVSGGYGLRFGDASRHHIFDPKTGISANRLAQVAVIAPRATLADGLSTAIYVAGESAAPALLAGHASTRAILTRADGTVLQL</sequence>
<evidence type="ECO:0000256" key="11">
    <source>
        <dbReference type="PIRNR" id="PIRNR006268"/>
    </source>
</evidence>
<dbReference type="GO" id="GO:0016740">
    <property type="term" value="F:transferase activity"/>
    <property type="evidence" value="ECO:0007669"/>
    <property type="project" value="UniProtKB-KW"/>
</dbReference>
<organism evidence="12 13">
    <name type="scientific">Sinisalibacter lacisalsi</name>
    <dbReference type="NCBI Taxonomy" id="1526570"/>
    <lineage>
        <taxon>Bacteria</taxon>
        <taxon>Pseudomonadati</taxon>
        <taxon>Pseudomonadota</taxon>
        <taxon>Alphaproteobacteria</taxon>
        <taxon>Rhodobacterales</taxon>
        <taxon>Roseobacteraceae</taxon>
        <taxon>Sinisalibacter</taxon>
    </lineage>
</organism>
<dbReference type="InterPro" id="IPR024932">
    <property type="entry name" value="ApbE"/>
</dbReference>
<comment type="similarity">
    <text evidence="11">Belongs to the ApbE family.</text>
</comment>
<evidence type="ECO:0000313" key="12">
    <source>
        <dbReference type="EMBL" id="GGD41848.1"/>
    </source>
</evidence>
<dbReference type="Pfam" id="PF02424">
    <property type="entry name" value="ApbE"/>
    <property type="match status" value="1"/>
</dbReference>
<dbReference type="Proteomes" id="UP000617355">
    <property type="component" value="Unassembled WGS sequence"/>
</dbReference>
<comment type="caution">
    <text evidence="12">The sequence shown here is derived from an EMBL/GenBank/DDBJ whole genome shotgun (WGS) entry which is preliminary data.</text>
</comment>
<dbReference type="SUPFAM" id="SSF143631">
    <property type="entry name" value="ApbE-like"/>
    <property type="match status" value="1"/>
</dbReference>
<evidence type="ECO:0000256" key="6">
    <source>
        <dbReference type="ARBA" id="ARBA00022723"/>
    </source>
</evidence>
<keyword evidence="13" id="KW-1185">Reference proteome</keyword>
<name>A0ABQ1QTA6_9RHOB</name>
<accession>A0ABQ1QTA6</accession>
<evidence type="ECO:0000256" key="5">
    <source>
        <dbReference type="ARBA" id="ARBA00022679"/>
    </source>
</evidence>
<keyword evidence="5 11" id="KW-0808">Transferase</keyword>
<evidence type="ECO:0000256" key="9">
    <source>
        <dbReference type="ARBA" id="ARBA00031306"/>
    </source>
</evidence>
<evidence type="ECO:0000256" key="3">
    <source>
        <dbReference type="ARBA" id="ARBA00016337"/>
    </source>
</evidence>
<dbReference type="RefSeq" id="WP_188528632.1">
    <property type="nucleotide sequence ID" value="NZ_BMGI01000004.1"/>
</dbReference>
<evidence type="ECO:0000256" key="7">
    <source>
        <dbReference type="ARBA" id="ARBA00022827"/>
    </source>
</evidence>
<dbReference type="EC" id="2.7.1.180" evidence="2 11"/>
<evidence type="ECO:0000256" key="2">
    <source>
        <dbReference type="ARBA" id="ARBA00011955"/>
    </source>
</evidence>
<comment type="catalytic activity">
    <reaction evidence="10 11">
        <text>L-threonyl-[protein] + FAD = FMN-L-threonyl-[protein] + AMP + H(+)</text>
        <dbReference type="Rhea" id="RHEA:36847"/>
        <dbReference type="Rhea" id="RHEA-COMP:11060"/>
        <dbReference type="Rhea" id="RHEA-COMP:11061"/>
        <dbReference type="ChEBI" id="CHEBI:15378"/>
        <dbReference type="ChEBI" id="CHEBI:30013"/>
        <dbReference type="ChEBI" id="CHEBI:57692"/>
        <dbReference type="ChEBI" id="CHEBI:74257"/>
        <dbReference type="ChEBI" id="CHEBI:456215"/>
        <dbReference type="EC" id="2.7.1.180"/>
    </reaction>
</comment>
<evidence type="ECO:0000313" key="13">
    <source>
        <dbReference type="Proteomes" id="UP000617355"/>
    </source>
</evidence>
<dbReference type="Gene3D" id="3.10.520.10">
    <property type="entry name" value="ApbE-like domains"/>
    <property type="match status" value="1"/>
</dbReference>
<keyword evidence="4 11" id="KW-0285">Flavoprotein</keyword>
<reference evidence="13" key="1">
    <citation type="journal article" date="2019" name="Int. J. Syst. Evol. Microbiol.">
        <title>The Global Catalogue of Microorganisms (GCM) 10K type strain sequencing project: providing services to taxonomists for standard genome sequencing and annotation.</title>
        <authorList>
            <consortium name="The Broad Institute Genomics Platform"/>
            <consortium name="The Broad Institute Genome Sequencing Center for Infectious Disease"/>
            <person name="Wu L."/>
            <person name="Ma J."/>
        </authorList>
    </citation>
    <scope>NUCLEOTIDE SEQUENCE [LARGE SCALE GENOMIC DNA]</scope>
    <source>
        <strain evidence="13">CGMCC 1.12922</strain>
    </source>
</reference>
<comment type="cofactor">
    <cofactor evidence="1">
        <name>Mg(2+)</name>
        <dbReference type="ChEBI" id="CHEBI:18420"/>
    </cofactor>
</comment>
<dbReference type="PANTHER" id="PTHR30040">
    <property type="entry name" value="THIAMINE BIOSYNTHESIS LIPOPROTEIN APBE"/>
    <property type="match status" value="1"/>
</dbReference>
<dbReference type="EMBL" id="BMGI01000004">
    <property type="protein sequence ID" value="GGD41848.1"/>
    <property type="molecule type" value="Genomic_DNA"/>
</dbReference>
<protein>
    <recommendedName>
        <fullName evidence="3 11">FAD:protein FMN transferase</fullName>
        <ecNumber evidence="2 11">2.7.1.180</ecNumber>
    </recommendedName>
    <alternativeName>
        <fullName evidence="9 11">Flavin transferase</fullName>
    </alternativeName>
</protein>
<evidence type="ECO:0000256" key="1">
    <source>
        <dbReference type="ARBA" id="ARBA00001946"/>
    </source>
</evidence>